<gene>
    <name evidence="2" type="ORF">EPV75_02895</name>
</gene>
<evidence type="ECO:0000313" key="2">
    <source>
        <dbReference type="EMBL" id="QAB14690.1"/>
    </source>
</evidence>
<dbReference type="EMBL" id="CP035033">
    <property type="protein sequence ID" value="QAB14690.1"/>
    <property type="molecule type" value="Genomic_DNA"/>
</dbReference>
<protein>
    <submittedName>
        <fullName evidence="2">Uncharacterized protein</fullName>
    </submittedName>
</protein>
<dbReference type="RefSeq" id="WP_029939741.1">
    <property type="nucleotide sequence ID" value="NZ_CP035033.1"/>
</dbReference>
<sequence length="185" mass="20966">MKKLFIAMMAAGFLSACSTAPEKKADTTTEASQAVNDDLYIVMDERMNVFYDGDLYKKYMEHGETPYRRTFIGAGPNGETVVYGLTKDDKKKTTNPAEEMMSGKMAPAEDFYAEVVEKEHNRIYVFTSWATFDEFVKLHVDNFRYSDIGAGPNGETVVYVLTKKTSKQKPVEAMKKFNTFHGIQK</sequence>
<dbReference type="AlphaFoldDB" id="A0A451G5B0"/>
<reference evidence="2 3" key="1">
    <citation type="journal article" date="2018" name="Environ. Microbiol.">
        <title>Genomes of ubiquitous marine and hypersaline Hydrogenovibrio, Thiomicrorhabdus and Thiomicrospira spp. encode a diversity of mechanisms to sustain chemolithoautotrophy in heterogeneous environments.</title>
        <authorList>
            <person name="Scott K.M."/>
            <person name="Williams J."/>
            <person name="Porter C.M.B."/>
            <person name="Russel S."/>
            <person name="Harmer T.L."/>
            <person name="Paul J.H."/>
            <person name="Antonen K.M."/>
            <person name="Bridges M.K."/>
            <person name="Camper G.J."/>
            <person name="Campla C.K."/>
            <person name="Casella L.G."/>
            <person name="Chase E."/>
            <person name="Conrad J.W."/>
            <person name="Cruz M.C."/>
            <person name="Dunlap D.S."/>
            <person name="Duran L."/>
            <person name="Fahsbender E.M."/>
            <person name="Goldsmith D.B."/>
            <person name="Keeley R.F."/>
            <person name="Kondoff M.R."/>
            <person name="Kussy B.I."/>
            <person name="Lane M.K."/>
            <person name="Lawler S."/>
            <person name="Leigh B.A."/>
            <person name="Lewis C."/>
            <person name="Lostal L.M."/>
            <person name="Marking D."/>
            <person name="Mancera P.A."/>
            <person name="McClenthan E.C."/>
            <person name="McIntyre E.A."/>
            <person name="Mine J.A."/>
            <person name="Modi S."/>
            <person name="Moore B.D."/>
            <person name="Morgan W.A."/>
            <person name="Nelson K.M."/>
            <person name="Nguyen K.N."/>
            <person name="Ogburn N."/>
            <person name="Parrino D.G."/>
            <person name="Pedapudi A.D."/>
            <person name="Pelham R.P."/>
            <person name="Preece A.M."/>
            <person name="Rampersad E.A."/>
            <person name="Richardson J.C."/>
            <person name="Rodgers C.M."/>
            <person name="Schaffer B.L."/>
            <person name="Sheridan N.E."/>
            <person name="Solone M.R."/>
            <person name="Staley Z.R."/>
            <person name="Tabuchi M."/>
            <person name="Waide R.J."/>
            <person name="Wanjugi P.W."/>
            <person name="Young S."/>
            <person name="Clum A."/>
            <person name="Daum C."/>
            <person name="Huntemann M."/>
            <person name="Ivanova N."/>
            <person name="Kyrpides N."/>
            <person name="Mikhailova N."/>
            <person name="Palaniappan K."/>
            <person name="Pillay M."/>
            <person name="Reddy T.B.K."/>
            <person name="Shapiro N."/>
            <person name="Stamatis D."/>
            <person name="Varghese N."/>
            <person name="Woyke T."/>
            <person name="Boden R."/>
            <person name="Freyermuth S.K."/>
            <person name="Kerfeld C.A."/>
        </authorList>
    </citation>
    <scope>NUCLEOTIDE SEQUENCE [LARGE SCALE GENOMIC DNA]</scope>
    <source>
        <strain evidence="2 3">JR-2</strain>
    </source>
</reference>
<dbReference type="Proteomes" id="UP000285478">
    <property type="component" value="Chromosome"/>
</dbReference>
<dbReference type="KEGG" id="htr:EPV75_02895"/>
<name>A0A451G5B0_9GAMM</name>
<feature type="chain" id="PRO_5019068388" evidence="1">
    <location>
        <begin position="21"/>
        <end position="185"/>
    </location>
</feature>
<accession>A0A451G5B0</accession>
<proteinExistence type="predicted"/>
<organism evidence="2 3">
    <name type="scientific">Hydrogenovibrio thermophilus</name>
    <dbReference type="NCBI Taxonomy" id="265883"/>
    <lineage>
        <taxon>Bacteria</taxon>
        <taxon>Pseudomonadati</taxon>
        <taxon>Pseudomonadota</taxon>
        <taxon>Gammaproteobacteria</taxon>
        <taxon>Thiotrichales</taxon>
        <taxon>Piscirickettsiaceae</taxon>
        <taxon>Hydrogenovibrio</taxon>
    </lineage>
</organism>
<dbReference type="PROSITE" id="PS51257">
    <property type="entry name" value="PROKAR_LIPOPROTEIN"/>
    <property type="match status" value="1"/>
</dbReference>
<keyword evidence="3" id="KW-1185">Reference proteome</keyword>
<feature type="signal peptide" evidence="1">
    <location>
        <begin position="1"/>
        <end position="20"/>
    </location>
</feature>
<keyword evidence="1" id="KW-0732">Signal</keyword>
<evidence type="ECO:0000313" key="3">
    <source>
        <dbReference type="Proteomes" id="UP000285478"/>
    </source>
</evidence>
<evidence type="ECO:0000256" key="1">
    <source>
        <dbReference type="SAM" id="SignalP"/>
    </source>
</evidence>